<evidence type="ECO:0000313" key="2">
    <source>
        <dbReference type="EMBL" id="CAI5767504.1"/>
    </source>
</evidence>
<dbReference type="Proteomes" id="UP001178461">
    <property type="component" value="Chromosome 2"/>
</dbReference>
<keyword evidence="3" id="KW-1185">Reference proteome</keyword>
<accession>A0AA35JYL3</accession>
<gene>
    <name evidence="2" type="ORF">PODLI_1B014603</name>
</gene>
<name>A0AA35JYL3_9SAUR</name>
<reference evidence="2" key="1">
    <citation type="submission" date="2022-12" db="EMBL/GenBank/DDBJ databases">
        <authorList>
            <person name="Alioto T."/>
            <person name="Alioto T."/>
            <person name="Gomez Garrido J."/>
        </authorList>
    </citation>
    <scope>NUCLEOTIDE SEQUENCE</scope>
</reference>
<keyword evidence="1" id="KW-1133">Transmembrane helix</keyword>
<dbReference type="EMBL" id="OX395127">
    <property type="protein sequence ID" value="CAI5767504.1"/>
    <property type="molecule type" value="Genomic_DNA"/>
</dbReference>
<sequence length="158" mass="17498">MLTVASAPLQDLSLHAATISSPPKHDEIKSRSEVPTLPLSTIVGGDNFFFFFLLLLLLLEQITFTTSSPPSPPPYYRTNFSVSHSVIGSGRSHVFSEPIRLLNCTDLVHADDISQDLFLILLCIELRQQKHCPHLLLISTMLVCKPASNKQRLCNSSV</sequence>
<dbReference type="AlphaFoldDB" id="A0AA35JYL3"/>
<proteinExistence type="predicted"/>
<evidence type="ECO:0000313" key="3">
    <source>
        <dbReference type="Proteomes" id="UP001178461"/>
    </source>
</evidence>
<feature type="transmembrane region" description="Helical" evidence="1">
    <location>
        <begin position="39"/>
        <end position="59"/>
    </location>
</feature>
<keyword evidence="1" id="KW-0472">Membrane</keyword>
<evidence type="ECO:0000256" key="1">
    <source>
        <dbReference type="SAM" id="Phobius"/>
    </source>
</evidence>
<keyword evidence="1" id="KW-0812">Transmembrane</keyword>
<protein>
    <submittedName>
        <fullName evidence="2">Uncharacterized protein</fullName>
    </submittedName>
</protein>
<organism evidence="2 3">
    <name type="scientific">Podarcis lilfordi</name>
    <name type="common">Lilford's wall lizard</name>
    <dbReference type="NCBI Taxonomy" id="74358"/>
    <lineage>
        <taxon>Eukaryota</taxon>
        <taxon>Metazoa</taxon>
        <taxon>Chordata</taxon>
        <taxon>Craniata</taxon>
        <taxon>Vertebrata</taxon>
        <taxon>Euteleostomi</taxon>
        <taxon>Lepidosauria</taxon>
        <taxon>Squamata</taxon>
        <taxon>Bifurcata</taxon>
        <taxon>Unidentata</taxon>
        <taxon>Episquamata</taxon>
        <taxon>Laterata</taxon>
        <taxon>Lacertibaenia</taxon>
        <taxon>Lacertidae</taxon>
        <taxon>Podarcis</taxon>
    </lineage>
</organism>